<dbReference type="Pfam" id="PF06253">
    <property type="entry name" value="MTTB"/>
    <property type="match status" value="1"/>
</dbReference>
<dbReference type="Gene3D" id="3.20.20.480">
    <property type="entry name" value="Trimethylamine methyltransferase-like"/>
    <property type="match status" value="1"/>
</dbReference>
<evidence type="ECO:0000256" key="1">
    <source>
        <dbReference type="ARBA" id="ARBA00007137"/>
    </source>
</evidence>
<evidence type="ECO:0000256" key="2">
    <source>
        <dbReference type="ARBA" id="ARBA00022603"/>
    </source>
</evidence>
<keyword evidence="3" id="KW-0808">Transferase</keyword>
<comment type="similarity">
    <text evidence="1">Belongs to the trimethylamine methyltransferase family.</text>
</comment>
<dbReference type="GO" id="GO:0032259">
    <property type="term" value="P:methylation"/>
    <property type="evidence" value="ECO:0007669"/>
    <property type="project" value="UniProtKB-KW"/>
</dbReference>
<protein>
    <submittedName>
        <fullName evidence="4">Uncharacterized protein</fullName>
    </submittedName>
</protein>
<dbReference type="GO" id="GO:0008168">
    <property type="term" value="F:methyltransferase activity"/>
    <property type="evidence" value="ECO:0007669"/>
    <property type="project" value="UniProtKB-KW"/>
</dbReference>
<dbReference type="InterPro" id="IPR038601">
    <property type="entry name" value="MttB-like_sf"/>
</dbReference>
<reference evidence="4" key="1">
    <citation type="journal article" date="2014" name="Front. Microbiol.">
        <title>High frequency of phylogenetically diverse reductive dehalogenase-homologous genes in deep subseafloor sedimentary metagenomes.</title>
        <authorList>
            <person name="Kawai M."/>
            <person name="Futagami T."/>
            <person name="Toyoda A."/>
            <person name="Takaki Y."/>
            <person name="Nishi S."/>
            <person name="Hori S."/>
            <person name="Arai W."/>
            <person name="Tsubouchi T."/>
            <person name="Morono Y."/>
            <person name="Uchiyama I."/>
            <person name="Ito T."/>
            <person name="Fujiyama A."/>
            <person name="Inagaki F."/>
            <person name="Takami H."/>
        </authorList>
    </citation>
    <scope>NUCLEOTIDE SEQUENCE</scope>
    <source>
        <strain evidence="4">Expedition CK06-06</strain>
    </source>
</reference>
<proteinExistence type="inferred from homology"/>
<keyword evidence="2" id="KW-0489">Methyltransferase</keyword>
<dbReference type="GO" id="GO:0015948">
    <property type="term" value="P:methanogenesis"/>
    <property type="evidence" value="ECO:0007669"/>
    <property type="project" value="InterPro"/>
</dbReference>
<dbReference type="InterPro" id="IPR010426">
    <property type="entry name" value="MTTB_MeTrfase"/>
</dbReference>
<evidence type="ECO:0000256" key="3">
    <source>
        <dbReference type="ARBA" id="ARBA00022679"/>
    </source>
</evidence>
<gene>
    <name evidence="4" type="ORF">S03H2_66466</name>
</gene>
<evidence type="ECO:0000313" key="4">
    <source>
        <dbReference type="EMBL" id="GAH80941.1"/>
    </source>
</evidence>
<organism evidence="4">
    <name type="scientific">marine sediment metagenome</name>
    <dbReference type="NCBI Taxonomy" id="412755"/>
    <lineage>
        <taxon>unclassified sequences</taxon>
        <taxon>metagenomes</taxon>
        <taxon>ecological metagenomes</taxon>
    </lineage>
</organism>
<comment type="caution">
    <text evidence="4">The sequence shown here is derived from an EMBL/GenBank/DDBJ whole genome shotgun (WGS) entry which is preliminary data.</text>
</comment>
<sequence>KEPPEKITLSAREPKCDLGIPSKDSPFLGTSGFSPFVIDFETGERRKSTSSDLKDFALIGDYLDIVDYFWPSVAPGELPSPLQELHALVISLENIRKHVQLGSCTTEKTAEWQIRLASAIVGGEEELRKRQLSFFLRLPLTSFYLLFGVVFKI</sequence>
<accession>X1IET8</accession>
<name>X1IET8_9ZZZZ</name>
<dbReference type="EMBL" id="BARU01043401">
    <property type="protein sequence ID" value="GAH80941.1"/>
    <property type="molecule type" value="Genomic_DNA"/>
</dbReference>
<dbReference type="AlphaFoldDB" id="X1IET8"/>
<feature type="non-terminal residue" evidence="4">
    <location>
        <position position="1"/>
    </location>
</feature>